<feature type="compositionally biased region" description="Basic and acidic residues" evidence="1">
    <location>
        <begin position="134"/>
        <end position="153"/>
    </location>
</feature>
<evidence type="ECO:0000313" key="2">
    <source>
        <dbReference type="EMBL" id="TKW03218.1"/>
    </source>
</evidence>
<dbReference type="AlphaFoldDB" id="A0A4U6TL01"/>
<feature type="region of interest" description="Disordered" evidence="1">
    <location>
        <begin position="25"/>
        <end position="177"/>
    </location>
</feature>
<dbReference type="Proteomes" id="UP000298652">
    <property type="component" value="Chromosome 7"/>
</dbReference>
<protein>
    <submittedName>
        <fullName evidence="2">Uncharacterized protein</fullName>
    </submittedName>
</protein>
<keyword evidence="3" id="KW-1185">Reference proteome</keyword>
<dbReference type="Gramene" id="TKW03218">
    <property type="protein sequence ID" value="TKW03218"/>
    <property type="gene ID" value="SEVIR_7G009900v2"/>
</dbReference>
<evidence type="ECO:0000256" key="1">
    <source>
        <dbReference type="SAM" id="MobiDB-lite"/>
    </source>
</evidence>
<name>A0A4U6TL01_SETVI</name>
<gene>
    <name evidence="2" type="ORF">SEVIR_7G009900v2</name>
</gene>
<proteinExistence type="predicted"/>
<organism evidence="2 3">
    <name type="scientific">Setaria viridis</name>
    <name type="common">Green bristlegrass</name>
    <name type="synonym">Setaria italica subsp. viridis</name>
    <dbReference type="NCBI Taxonomy" id="4556"/>
    <lineage>
        <taxon>Eukaryota</taxon>
        <taxon>Viridiplantae</taxon>
        <taxon>Streptophyta</taxon>
        <taxon>Embryophyta</taxon>
        <taxon>Tracheophyta</taxon>
        <taxon>Spermatophyta</taxon>
        <taxon>Magnoliopsida</taxon>
        <taxon>Liliopsida</taxon>
        <taxon>Poales</taxon>
        <taxon>Poaceae</taxon>
        <taxon>PACMAD clade</taxon>
        <taxon>Panicoideae</taxon>
        <taxon>Panicodae</taxon>
        <taxon>Paniceae</taxon>
        <taxon>Cenchrinae</taxon>
        <taxon>Setaria</taxon>
    </lineage>
</organism>
<feature type="compositionally biased region" description="Low complexity" evidence="1">
    <location>
        <begin position="31"/>
        <end position="43"/>
    </location>
</feature>
<sequence>MAPAISRGAVAARGCVRVWRWSLGLVPPPGGRRSASRAAPCRARFWREKEEGAGDCGPARQRRKRRKEAGRARESGGPGSRRPRSRKRITTEPSGEAEKGSANLAGSGEAKRKGVGPNEKDRGRTKRKGQGSGETERHASGETERQGSGEMERQGGLGAEQEQAGRKGCTHEGLGGGETSTVVWRRRCFWWTQASSSTTRRSGRLVCWKKRFEGGGEVAGVWGLRKGRAPRKLSGGVGRKRWLKGEGRAQRRKRRRRCGRWAGVARRVEAGLQWGKDKAGSGECSSEATIGRRHHWQRRRSSGWSLAAIALGRRASGASSLSGGRGGKATMGVGRAGGDEGRRGNLSFLGERAEQDWRSRAVAGGRRLALGRRLASPALAPSCRGRGLGAVALVWSLSRW</sequence>
<evidence type="ECO:0000313" key="3">
    <source>
        <dbReference type="Proteomes" id="UP000298652"/>
    </source>
</evidence>
<reference evidence="2" key="1">
    <citation type="submission" date="2019-03" db="EMBL/GenBank/DDBJ databases">
        <title>WGS assembly of Setaria viridis.</title>
        <authorList>
            <person name="Huang P."/>
            <person name="Jenkins J."/>
            <person name="Grimwood J."/>
            <person name="Barry K."/>
            <person name="Healey A."/>
            <person name="Mamidi S."/>
            <person name="Sreedasyam A."/>
            <person name="Shu S."/>
            <person name="Feldman M."/>
            <person name="Wu J."/>
            <person name="Yu Y."/>
            <person name="Chen C."/>
            <person name="Johnson J."/>
            <person name="Rokhsar D."/>
            <person name="Baxter I."/>
            <person name="Schmutz J."/>
            <person name="Brutnell T."/>
            <person name="Kellogg E."/>
        </authorList>
    </citation>
    <scope>NUCLEOTIDE SEQUENCE [LARGE SCALE GENOMIC DNA]</scope>
</reference>
<dbReference type="EMBL" id="CM016558">
    <property type="protein sequence ID" value="TKW03218.1"/>
    <property type="molecule type" value="Genomic_DNA"/>
</dbReference>
<accession>A0A4U6TL01</accession>